<evidence type="ECO:0000256" key="6">
    <source>
        <dbReference type="ARBA" id="ARBA00023244"/>
    </source>
</evidence>
<dbReference type="EMBL" id="JXMS01000006">
    <property type="protein sequence ID" value="OBQ54827.1"/>
    <property type="molecule type" value="Genomic_DNA"/>
</dbReference>
<comment type="catalytic activity">
    <reaction evidence="7">
        <text>(S)-4-amino-5-oxopentanoate = 5-aminolevulinate</text>
        <dbReference type="Rhea" id="RHEA:14265"/>
        <dbReference type="ChEBI" id="CHEBI:57501"/>
        <dbReference type="ChEBI" id="CHEBI:356416"/>
        <dbReference type="EC" id="5.4.3.8"/>
    </reaction>
</comment>
<accession>A0A1B7XH28</accession>
<comment type="subunit">
    <text evidence="7">Homodimer.</text>
</comment>
<feature type="modified residue" description="N6-(pyridoxal phosphate)lysine" evidence="7">
    <location>
        <position position="265"/>
    </location>
</feature>
<evidence type="ECO:0000256" key="2">
    <source>
        <dbReference type="ARBA" id="ARBA00004819"/>
    </source>
</evidence>
<dbReference type="PATRIC" id="fig|1560234.3.peg.2942"/>
<evidence type="ECO:0000256" key="1">
    <source>
        <dbReference type="ARBA" id="ARBA00001933"/>
    </source>
</evidence>
<keyword evidence="8" id="KW-0032">Aminotransferase</keyword>
<comment type="caution">
    <text evidence="8">The sequence shown here is derived from an EMBL/GenBank/DDBJ whole genome shotgun (WGS) entry which is preliminary data.</text>
</comment>
<dbReference type="InterPro" id="IPR015422">
    <property type="entry name" value="PyrdxlP-dep_Trfase_small"/>
</dbReference>
<dbReference type="SUPFAM" id="SSF53383">
    <property type="entry name" value="PLP-dependent transferases"/>
    <property type="match status" value="1"/>
</dbReference>
<reference evidence="8 9" key="1">
    <citation type="submission" date="2015-01" db="EMBL/GenBank/DDBJ databases">
        <title>Desulfovibrio sp. JC271 draft genome sequence.</title>
        <authorList>
            <person name="Shivani Y."/>
            <person name="Subhash Y."/>
            <person name="Sasikala C."/>
            <person name="Ramana C.V."/>
        </authorList>
    </citation>
    <scope>NUCLEOTIDE SEQUENCE [LARGE SCALE GENOMIC DNA]</scope>
    <source>
        <strain evidence="8 9">JC271</strain>
    </source>
</reference>
<evidence type="ECO:0000313" key="8">
    <source>
        <dbReference type="EMBL" id="OBQ54827.1"/>
    </source>
</evidence>
<dbReference type="InterPro" id="IPR015424">
    <property type="entry name" value="PyrdxlP-dep_Trfase"/>
</dbReference>
<keyword evidence="8" id="KW-0808">Transferase</keyword>
<comment type="cofactor">
    <cofactor evidence="1 7">
        <name>pyridoxal 5'-phosphate</name>
        <dbReference type="ChEBI" id="CHEBI:597326"/>
    </cofactor>
</comment>
<evidence type="ECO:0000256" key="3">
    <source>
        <dbReference type="ARBA" id="ARBA00008981"/>
    </source>
</evidence>
<evidence type="ECO:0000313" key="9">
    <source>
        <dbReference type="Proteomes" id="UP000091979"/>
    </source>
</evidence>
<dbReference type="PROSITE" id="PS00600">
    <property type="entry name" value="AA_TRANSFER_CLASS_3"/>
    <property type="match status" value="1"/>
</dbReference>
<dbReference type="Gene3D" id="3.40.640.10">
    <property type="entry name" value="Type I PLP-dependent aspartate aminotransferase-like (Major domain)"/>
    <property type="match status" value="1"/>
</dbReference>
<dbReference type="GO" id="GO:0030170">
    <property type="term" value="F:pyridoxal phosphate binding"/>
    <property type="evidence" value="ECO:0007669"/>
    <property type="project" value="InterPro"/>
</dbReference>
<dbReference type="AlphaFoldDB" id="A0A1B7XH28"/>
<comment type="pathway">
    <text evidence="2">Porphyrin-containing compound metabolism; protoporphyrin-IX biosynthesis; 5-aminolevulinate from L-glutamyl-tRNA(Glu): step 2/2.</text>
</comment>
<dbReference type="NCBIfam" id="TIGR00713">
    <property type="entry name" value="hemL"/>
    <property type="match status" value="1"/>
</dbReference>
<dbReference type="NCBIfam" id="NF000818">
    <property type="entry name" value="PRK00062.1"/>
    <property type="match status" value="1"/>
</dbReference>
<evidence type="ECO:0000256" key="5">
    <source>
        <dbReference type="ARBA" id="ARBA00023235"/>
    </source>
</evidence>
<dbReference type="GO" id="GO:0006782">
    <property type="term" value="P:protoporphyrinogen IX biosynthetic process"/>
    <property type="evidence" value="ECO:0007669"/>
    <property type="project" value="UniProtKB-UniRule"/>
</dbReference>
<keyword evidence="5 7" id="KW-0413">Isomerase</keyword>
<dbReference type="HAMAP" id="MF_00375">
    <property type="entry name" value="HemL_aminotrans_3"/>
    <property type="match status" value="1"/>
</dbReference>
<dbReference type="InterPro" id="IPR015421">
    <property type="entry name" value="PyrdxlP-dep_Trfase_major"/>
</dbReference>
<dbReference type="OrthoDB" id="9801052at2"/>
<comment type="similarity">
    <text evidence="3 7">Belongs to the class-III pyridoxal-phosphate-dependent aminotransferase family. HemL subfamily.</text>
</comment>
<dbReference type="UniPathway" id="UPA00251">
    <property type="reaction ID" value="UER00317"/>
</dbReference>
<dbReference type="FunFam" id="3.40.640.10:FF:000021">
    <property type="entry name" value="Glutamate-1-semialdehyde 2,1-aminomutase"/>
    <property type="match status" value="1"/>
</dbReference>
<dbReference type="Pfam" id="PF00202">
    <property type="entry name" value="Aminotran_3"/>
    <property type="match status" value="1"/>
</dbReference>
<dbReference type="RefSeq" id="WP_066853185.1">
    <property type="nucleotide sequence ID" value="NZ_JXMS01000006.1"/>
</dbReference>
<evidence type="ECO:0000256" key="7">
    <source>
        <dbReference type="HAMAP-Rule" id="MF_00375"/>
    </source>
</evidence>
<dbReference type="InterPro" id="IPR004639">
    <property type="entry name" value="4pyrrol_synth_GluAld_NH2Trfase"/>
</dbReference>
<dbReference type="GO" id="GO:0008483">
    <property type="term" value="F:transaminase activity"/>
    <property type="evidence" value="ECO:0007669"/>
    <property type="project" value="UniProtKB-KW"/>
</dbReference>
<dbReference type="InterPro" id="IPR005814">
    <property type="entry name" value="Aminotrans_3"/>
</dbReference>
<comment type="subcellular location">
    <subcellularLocation>
        <location evidence="7">Cytoplasm</location>
    </subcellularLocation>
</comment>
<keyword evidence="4 7" id="KW-0663">Pyridoxal phosphate</keyword>
<organism evidence="8 9">
    <name type="scientific">Halodesulfovibrio spirochaetisodalis</name>
    <dbReference type="NCBI Taxonomy" id="1560234"/>
    <lineage>
        <taxon>Bacteria</taxon>
        <taxon>Pseudomonadati</taxon>
        <taxon>Thermodesulfobacteriota</taxon>
        <taxon>Desulfovibrionia</taxon>
        <taxon>Desulfovibrionales</taxon>
        <taxon>Desulfovibrionaceae</taxon>
        <taxon>Halodesulfovibrio</taxon>
    </lineage>
</organism>
<evidence type="ECO:0000256" key="4">
    <source>
        <dbReference type="ARBA" id="ARBA00022898"/>
    </source>
</evidence>
<dbReference type="Gene3D" id="3.90.1150.10">
    <property type="entry name" value="Aspartate Aminotransferase, domain 1"/>
    <property type="match status" value="1"/>
</dbReference>
<dbReference type="PANTHER" id="PTHR43713">
    <property type="entry name" value="GLUTAMATE-1-SEMIALDEHYDE 2,1-AMINOMUTASE"/>
    <property type="match status" value="1"/>
</dbReference>
<dbReference type="InterPro" id="IPR049704">
    <property type="entry name" value="Aminotrans_3_PPA_site"/>
</dbReference>
<dbReference type="STRING" id="1560234.SP90_04905"/>
<keyword evidence="6 7" id="KW-0627">Porphyrin biosynthesis</keyword>
<name>A0A1B7XH28_9BACT</name>
<keyword evidence="7" id="KW-0963">Cytoplasm</keyword>
<dbReference type="CDD" id="cd00610">
    <property type="entry name" value="OAT_like"/>
    <property type="match status" value="1"/>
</dbReference>
<dbReference type="GO" id="GO:0042286">
    <property type="term" value="F:glutamate-1-semialdehyde 2,1-aminomutase activity"/>
    <property type="evidence" value="ECO:0007669"/>
    <property type="project" value="UniProtKB-UniRule"/>
</dbReference>
<dbReference type="EC" id="5.4.3.8" evidence="7"/>
<sequence length="422" mass="45051">MERSSELYARAKDLMPGGVNSPIRACLSVECEPLFIKKGDGAVLTTEDGKTYIDYVEGWGPMLLGHAHPDVTKAIQESAANSACFGAPCLAEVELAEMIVDAMPGVDMVRMVSSGTEATMTALRLARGYTGRNKFIKFTGNYHGHGDPFLAAAGSGFADLAIPGTPGVPSGTVQDTLLVPYNDLEAVRKQFETNGDEIACIIVEPTAGNMGLVPPVEGFLEGLREVCDQYGALLIFDEVITGFRLSYGGAQKRFGVTPDLTTLGKVIGGGMPVGAYGGKREIMDRVAPTGNIFQAGTNSGNPVVMAAGIATLKVLRDADYDALEARVAAFAKELHAIIASKGVDVTYNTIASMFTMFFTNEKVTHFDQAKACNAKMYASFYQQMRAQGVYLASLGLEAAMVSFAHTDEHFEKTLEAARNVTF</sequence>
<gene>
    <name evidence="7" type="primary">hemL</name>
    <name evidence="8" type="ORF">SP90_04905</name>
</gene>
<dbReference type="PANTHER" id="PTHR43713:SF3">
    <property type="entry name" value="GLUTAMATE-1-SEMIALDEHYDE 2,1-AMINOMUTASE 1, CHLOROPLASTIC-RELATED"/>
    <property type="match status" value="1"/>
</dbReference>
<protein>
    <recommendedName>
        <fullName evidence="7">Glutamate-1-semialdehyde 2,1-aminomutase</fullName>
        <shortName evidence="7">GSA</shortName>
        <ecNumber evidence="7">5.4.3.8</ecNumber>
    </recommendedName>
    <alternativeName>
        <fullName evidence="7">Glutamate-1-semialdehyde aminotransferase</fullName>
        <shortName evidence="7">GSA-AT</shortName>
    </alternativeName>
</protein>
<dbReference type="Proteomes" id="UP000091979">
    <property type="component" value="Unassembled WGS sequence"/>
</dbReference>
<dbReference type="GO" id="GO:0005737">
    <property type="term" value="C:cytoplasm"/>
    <property type="evidence" value="ECO:0007669"/>
    <property type="project" value="UniProtKB-SubCell"/>
</dbReference>
<keyword evidence="9" id="KW-1185">Reference proteome</keyword>
<proteinExistence type="inferred from homology"/>